<accession>A0AAE0S2Y5</accession>
<feature type="domain" description="Alpha-D-phosphohexomutase alpha/beta/alpha" evidence="9">
    <location>
        <begin position="186"/>
        <end position="273"/>
    </location>
</feature>
<evidence type="ECO:0000313" key="12">
    <source>
        <dbReference type="Proteomes" id="UP001195483"/>
    </source>
</evidence>
<dbReference type="InterPro" id="IPR016066">
    <property type="entry name" value="A-D-PHexomutase_CS"/>
</dbReference>
<keyword evidence="5 7" id="KW-0460">Magnesium</keyword>
<name>A0AAE0S2Y5_9BIVA</name>
<dbReference type="InterPro" id="IPR005845">
    <property type="entry name" value="A-D-PHexomutase_a/b/a-II"/>
</dbReference>
<dbReference type="SUPFAM" id="SSF55957">
    <property type="entry name" value="Phosphoglucomutase, C-terminal domain"/>
    <property type="match status" value="1"/>
</dbReference>
<evidence type="ECO:0000256" key="6">
    <source>
        <dbReference type="ARBA" id="ARBA00023235"/>
    </source>
</evidence>
<dbReference type="InterPro" id="IPR016055">
    <property type="entry name" value="A-D-PHexomutase_a/b/a-I/II/III"/>
</dbReference>
<protein>
    <recommendedName>
        <fullName evidence="13">Phosphoglucomutase</fullName>
    </recommendedName>
</protein>
<comment type="caution">
    <text evidence="11">The sequence shown here is derived from an EMBL/GenBank/DDBJ whole genome shotgun (WGS) entry which is preliminary data.</text>
</comment>
<evidence type="ECO:0000256" key="2">
    <source>
        <dbReference type="ARBA" id="ARBA00010231"/>
    </source>
</evidence>
<evidence type="ECO:0000313" key="11">
    <source>
        <dbReference type="EMBL" id="KAK3584214.1"/>
    </source>
</evidence>
<reference evidence="11" key="3">
    <citation type="submission" date="2023-05" db="EMBL/GenBank/DDBJ databases">
        <authorList>
            <person name="Smith C.H."/>
        </authorList>
    </citation>
    <scope>NUCLEOTIDE SEQUENCE</scope>
    <source>
        <strain evidence="11">CHS0354</strain>
        <tissue evidence="11">Mantle</tissue>
    </source>
</reference>
<gene>
    <name evidence="11" type="ORF">CHS0354_035295</name>
</gene>
<dbReference type="EMBL" id="JAEAOA010002069">
    <property type="protein sequence ID" value="KAK3584214.1"/>
    <property type="molecule type" value="Genomic_DNA"/>
</dbReference>
<keyword evidence="6" id="KW-0413">Isomerase</keyword>
<reference evidence="11" key="1">
    <citation type="journal article" date="2021" name="Genome Biol. Evol.">
        <title>A High-Quality Reference Genome for a Parasitic Bivalve with Doubly Uniparental Inheritance (Bivalvia: Unionida).</title>
        <authorList>
            <person name="Smith C.H."/>
        </authorList>
    </citation>
    <scope>NUCLEOTIDE SEQUENCE</scope>
    <source>
        <strain evidence="11">CHS0354</strain>
    </source>
</reference>
<feature type="domain" description="Alpha-D-phosphohexomutase alpha/beta/alpha" evidence="10">
    <location>
        <begin position="286"/>
        <end position="410"/>
    </location>
</feature>
<dbReference type="Pfam" id="PF02878">
    <property type="entry name" value="PGM_PMM_I"/>
    <property type="match status" value="1"/>
</dbReference>
<dbReference type="PANTHER" id="PTHR45745">
    <property type="entry name" value="PHOSPHOMANNOMUTASE 45A"/>
    <property type="match status" value="1"/>
</dbReference>
<dbReference type="InterPro" id="IPR005844">
    <property type="entry name" value="A-D-PHexomutase_a/b/a-I"/>
</dbReference>
<dbReference type="GO" id="GO:0005975">
    <property type="term" value="P:carbohydrate metabolic process"/>
    <property type="evidence" value="ECO:0007669"/>
    <property type="project" value="InterPro"/>
</dbReference>
<dbReference type="Pfam" id="PF02880">
    <property type="entry name" value="PGM_PMM_III"/>
    <property type="match status" value="1"/>
</dbReference>
<dbReference type="InterPro" id="IPR036900">
    <property type="entry name" value="A-D-PHexomutase_C_sf"/>
</dbReference>
<evidence type="ECO:0000259" key="10">
    <source>
        <dbReference type="Pfam" id="PF02880"/>
    </source>
</evidence>
<reference evidence="11" key="2">
    <citation type="journal article" date="2021" name="Genome Biol. Evol.">
        <title>Developing a high-quality reference genome for a parasitic bivalve with doubly uniparental inheritance (Bivalvia: Unionida).</title>
        <authorList>
            <person name="Smith C.H."/>
        </authorList>
    </citation>
    <scope>NUCLEOTIDE SEQUENCE</scope>
    <source>
        <strain evidence="11">CHS0354</strain>
        <tissue evidence="11">Mantle</tissue>
    </source>
</reference>
<dbReference type="GO" id="GO:0006166">
    <property type="term" value="P:purine ribonucleoside salvage"/>
    <property type="evidence" value="ECO:0007669"/>
    <property type="project" value="TreeGrafter"/>
</dbReference>
<dbReference type="Pfam" id="PF02879">
    <property type="entry name" value="PGM_PMM_II"/>
    <property type="match status" value="1"/>
</dbReference>
<dbReference type="CDD" id="cd05799">
    <property type="entry name" value="PGM2"/>
    <property type="match status" value="1"/>
</dbReference>
<keyword evidence="4 7" id="KW-0479">Metal-binding</keyword>
<evidence type="ECO:0000259" key="9">
    <source>
        <dbReference type="Pfam" id="PF02879"/>
    </source>
</evidence>
<dbReference type="PROSITE" id="PS00710">
    <property type="entry name" value="PGM_PMM"/>
    <property type="match status" value="1"/>
</dbReference>
<dbReference type="Proteomes" id="UP001195483">
    <property type="component" value="Unassembled WGS sequence"/>
</dbReference>
<comment type="similarity">
    <text evidence="2 7">Belongs to the phosphohexose mutase family.</text>
</comment>
<sequence>MEQEILKRTEAWINNPYIDVASKQEIQVLKDAGDDKELTDRFYTELEFGTGGIRGVVGAGLNRMNIYNVRKATQGLADYAKKHFGGQERLKAVVCHDSRNTSPLFSQETIRVLTANGIEVYTFSYPSATPVLSFTIRYLKCNFGVNITASHNPPEYNGYKVFWNDGAQVISPVDKGIIDFVFTGNSADNASVNVVYTPLHGVGYRFVSKAAEKRGFKNIRFVSSQKEPDGNFPTVKSPNPEETSAYAEAIKTADPAADIIIATDPDADRIGCMIKGKNGQFEFISGNTVGILMLYQALKKRRQAGTLTDKSYIVTTVVSTPIAEKIAGHFGVKTHYCHTGFKNIAEVINREVSAGNMSYVFGFEESHGYLIGDFIRDKDGISAALMLAEITAGLKKEGRTVSDELAEIYSLFGLYADAQENFTLKGQTGKEKIKTLMAALRANPPVELEGHHLTSVADYKSQMLTDKIGKTAPAKIALAPSDTFALYYSQDVRITARPSGTEPKLNFILICPLKTNLNWI</sequence>
<dbReference type="PANTHER" id="PTHR45745:SF1">
    <property type="entry name" value="PHOSPHOGLUCOMUTASE 2B-RELATED"/>
    <property type="match status" value="1"/>
</dbReference>
<evidence type="ECO:0000256" key="7">
    <source>
        <dbReference type="RuleBase" id="RU004326"/>
    </source>
</evidence>
<evidence type="ECO:0000256" key="4">
    <source>
        <dbReference type="ARBA" id="ARBA00022723"/>
    </source>
</evidence>
<evidence type="ECO:0008006" key="13">
    <source>
        <dbReference type="Google" id="ProtNLM"/>
    </source>
</evidence>
<evidence type="ECO:0000256" key="3">
    <source>
        <dbReference type="ARBA" id="ARBA00022553"/>
    </source>
</evidence>
<dbReference type="GO" id="GO:0008973">
    <property type="term" value="F:phosphopentomutase activity"/>
    <property type="evidence" value="ECO:0007669"/>
    <property type="project" value="TreeGrafter"/>
</dbReference>
<evidence type="ECO:0000256" key="5">
    <source>
        <dbReference type="ARBA" id="ARBA00022842"/>
    </source>
</evidence>
<evidence type="ECO:0000259" key="8">
    <source>
        <dbReference type="Pfam" id="PF02878"/>
    </source>
</evidence>
<keyword evidence="3" id="KW-0597">Phosphoprotein</keyword>
<dbReference type="SUPFAM" id="SSF53738">
    <property type="entry name" value="Phosphoglucomutase, first 3 domains"/>
    <property type="match status" value="3"/>
</dbReference>
<organism evidence="11 12">
    <name type="scientific">Potamilus streckersoni</name>
    <dbReference type="NCBI Taxonomy" id="2493646"/>
    <lineage>
        <taxon>Eukaryota</taxon>
        <taxon>Metazoa</taxon>
        <taxon>Spiralia</taxon>
        <taxon>Lophotrochozoa</taxon>
        <taxon>Mollusca</taxon>
        <taxon>Bivalvia</taxon>
        <taxon>Autobranchia</taxon>
        <taxon>Heteroconchia</taxon>
        <taxon>Palaeoheterodonta</taxon>
        <taxon>Unionida</taxon>
        <taxon>Unionoidea</taxon>
        <taxon>Unionidae</taxon>
        <taxon>Ambleminae</taxon>
        <taxon>Lampsilini</taxon>
        <taxon>Potamilus</taxon>
    </lineage>
</organism>
<keyword evidence="12" id="KW-1185">Reference proteome</keyword>
<dbReference type="Gene3D" id="3.40.120.10">
    <property type="entry name" value="Alpha-D-Glucose-1,6-Bisphosphate, subunit A, domain 3"/>
    <property type="match status" value="3"/>
</dbReference>
<feature type="domain" description="Alpha-D-phosphohexomutase alpha/beta/alpha" evidence="8">
    <location>
        <begin position="47"/>
        <end position="184"/>
    </location>
</feature>
<comment type="cofactor">
    <cofactor evidence="1">
        <name>Mg(2+)</name>
        <dbReference type="ChEBI" id="CHEBI:18420"/>
    </cofactor>
</comment>
<dbReference type="InterPro" id="IPR005846">
    <property type="entry name" value="A-D-PHexomutase_a/b/a-III"/>
</dbReference>
<proteinExistence type="inferred from homology"/>
<evidence type="ECO:0000256" key="1">
    <source>
        <dbReference type="ARBA" id="ARBA00001946"/>
    </source>
</evidence>
<dbReference type="AlphaFoldDB" id="A0AAE0S2Y5"/>
<dbReference type="GO" id="GO:0000287">
    <property type="term" value="F:magnesium ion binding"/>
    <property type="evidence" value="ECO:0007669"/>
    <property type="project" value="InterPro"/>
</dbReference>